<dbReference type="GO" id="GO:0007389">
    <property type="term" value="P:pattern specification process"/>
    <property type="evidence" value="ECO:0007669"/>
    <property type="project" value="TreeGrafter"/>
</dbReference>
<dbReference type="Gene3D" id="1.20.58.1880">
    <property type="match status" value="1"/>
</dbReference>
<feature type="region of interest" description="Disordered" evidence="3">
    <location>
        <begin position="17"/>
        <end position="45"/>
    </location>
</feature>
<reference evidence="6" key="1">
    <citation type="submission" date="2022-08" db="EMBL/GenBank/DDBJ databases">
        <authorList>
            <person name="Gutierrez-Valencia J."/>
        </authorList>
    </citation>
    <scope>NUCLEOTIDE SEQUENCE</scope>
</reference>
<dbReference type="SUPFAM" id="SSF46689">
    <property type="entry name" value="Homeodomain-like"/>
    <property type="match status" value="1"/>
</dbReference>
<feature type="compositionally biased region" description="Polar residues" evidence="3">
    <location>
        <begin position="170"/>
        <end position="185"/>
    </location>
</feature>
<dbReference type="InterPro" id="IPR017884">
    <property type="entry name" value="SANT_dom"/>
</dbReference>
<evidence type="ECO:0000256" key="3">
    <source>
        <dbReference type="SAM" id="MobiDB-lite"/>
    </source>
</evidence>
<keyword evidence="1" id="KW-0238">DNA-binding</keyword>
<dbReference type="AlphaFoldDB" id="A0AAV0KXY6"/>
<dbReference type="SMART" id="SM00717">
    <property type="entry name" value="SANT"/>
    <property type="match status" value="1"/>
</dbReference>
<dbReference type="GO" id="GO:0005634">
    <property type="term" value="C:nucleus"/>
    <property type="evidence" value="ECO:0007669"/>
    <property type="project" value="TreeGrafter"/>
</dbReference>
<sequence length="759" mass="83734">MEMEPLVSLGYGAPLHTETSVQDQNPCVLTSTPDPMEPQQPVKKQTRQWAAWTRQEEESFFTALRQVGKNFEKITHRVQTKNKDQVRHYYYRLVRRMNKLLGPGLCLDAKDSKDTNAAMLRWWALLEKYSCKASKLHLKPRRFKIFLEALENQLIKDRKKNVRKRPLQGETGSPTGISTVANQNKASTQDSRAVKLVLVDGQSIQKLGSSKGPLKRNVNVGVVRHTNKGGDSGIMKPPRQRRKPGVTTSAAYQKWERAAIAGVSLVADAAEHLEMTEIDKDVDDGQVVQAQKGLELVDKALVPLPASSHLQNVDNNTYSSTKLKLQFFPIDDTTRRAMELDKRNPYLELTLSARKKISSVLEHLNRKWGDSCVALGELMLFPYAANIDNLLGDQRWTQHSTVSAADVYNSLGRPPVFRLRYGWFSDSGGAAALLQAHSKLTNDEVQKLMDVRKDPLAVVNGNSARESPPMEIPSDINGYVSQGPKCNSSIPPENNLLCSRKGTDEATNMKQMEDGNVLGLTNSTTLSAGEWADSLTNISVGDLLSDVPNDCNTSNIVLPMAQNDQCLQQIPFSCDSFDAAIAAHISKHQDKLGFLPPVQSQTSSIWDADETCDAFSFQRSRILCQEVPTTSSSSPRAAGEQEVHNKERLIDYSGDGDPMDEGPCEPEVMDTLGKDFSALADIYWPDSLGPLDLDTPSCKYHSEDIILGDSLGGLNRLIASSLDAFQSCSFLGLEKKDSASTLEARDSSSFSDFKVGGGV</sequence>
<dbReference type="Proteomes" id="UP001154282">
    <property type="component" value="Unassembled WGS sequence"/>
</dbReference>
<evidence type="ECO:0000259" key="4">
    <source>
        <dbReference type="PROSITE" id="PS50090"/>
    </source>
</evidence>
<evidence type="ECO:0000313" key="6">
    <source>
        <dbReference type="EMBL" id="CAI0426826.1"/>
    </source>
</evidence>
<feature type="compositionally biased region" description="Polar residues" evidence="3">
    <location>
        <begin position="17"/>
        <end position="33"/>
    </location>
</feature>
<dbReference type="CDD" id="cd00167">
    <property type="entry name" value="SANT"/>
    <property type="match status" value="1"/>
</dbReference>
<gene>
    <name evidence="6" type="ORF">LITE_LOCUS20955</name>
</gene>
<protein>
    <recommendedName>
        <fullName evidence="8">TSL-kinase interacting protein 1</fullName>
    </recommendedName>
</protein>
<dbReference type="PROSITE" id="PS50090">
    <property type="entry name" value="MYB_LIKE"/>
    <property type="match status" value="1"/>
</dbReference>
<dbReference type="InterPro" id="IPR009057">
    <property type="entry name" value="Homeodomain-like_sf"/>
</dbReference>
<evidence type="ECO:0000256" key="1">
    <source>
        <dbReference type="ARBA" id="ARBA00023125"/>
    </source>
</evidence>
<feature type="region of interest" description="Disordered" evidence="3">
    <location>
        <begin position="161"/>
        <end position="185"/>
    </location>
</feature>
<comment type="caution">
    <text evidence="6">The sequence shown here is derived from an EMBL/GenBank/DDBJ whole genome shotgun (WGS) entry which is preliminary data.</text>
</comment>
<keyword evidence="2" id="KW-0539">Nucleus</keyword>
<evidence type="ECO:0000259" key="5">
    <source>
        <dbReference type="PROSITE" id="PS51293"/>
    </source>
</evidence>
<feature type="domain" description="Myb-like" evidence="4">
    <location>
        <begin position="44"/>
        <end position="94"/>
    </location>
</feature>
<dbReference type="InterPro" id="IPR001005">
    <property type="entry name" value="SANT/Myb"/>
</dbReference>
<evidence type="ECO:0000256" key="2">
    <source>
        <dbReference type="ARBA" id="ARBA00023242"/>
    </source>
</evidence>
<feature type="domain" description="SANT" evidence="5">
    <location>
        <begin position="52"/>
        <end position="98"/>
    </location>
</feature>
<dbReference type="GO" id="GO:0003677">
    <property type="term" value="F:DNA binding"/>
    <property type="evidence" value="ECO:0007669"/>
    <property type="project" value="UniProtKB-KW"/>
</dbReference>
<evidence type="ECO:0000313" key="7">
    <source>
        <dbReference type="Proteomes" id="UP001154282"/>
    </source>
</evidence>
<dbReference type="Pfam" id="PF00249">
    <property type="entry name" value="Myb_DNA-binding"/>
    <property type="match status" value="1"/>
</dbReference>
<dbReference type="PANTHER" id="PTHR21677:SF1">
    <property type="entry name" value="PROTEIN CRAMPED-LIKE"/>
    <property type="match status" value="1"/>
</dbReference>
<dbReference type="FunFam" id="1.10.10.60:FF:000287">
    <property type="entry name" value="TSL-kinase interacting protein 1"/>
    <property type="match status" value="1"/>
</dbReference>
<dbReference type="PROSITE" id="PS51293">
    <property type="entry name" value="SANT"/>
    <property type="match status" value="1"/>
</dbReference>
<name>A0AAV0KXY6_9ROSI</name>
<keyword evidence="7" id="KW-1185">Reference proteome</keyword>
<organism evidence="6 7">
    <name type="scientific">Linum tenue</name>
    <dbReference type="NCBI Taxonomy" id="586396"/>
    <lineage>
        <taxon>Eukaryota</taxon>
        <taxon>Viridiplantae</taxon>
        <taxon>Streptophyta</taxon>
        <taxon>Embryophyta</taxon>
        <taxon>Tracheophyta</taxon>
        <taxon>Spermatophyta</taxon>
        <taxon>Magnoliopsida</taxon>
        <taxon>eudicotyledons</taxon>
        <taxon>Gunneridae</taxon>
        <taxon>Pentapetalae</taxon>
        <taxon>rosids</taxon>
        <taxon>fabids</taxon>
        <taxon>Malpighiales</taxon>
        <taxon>Linaceae</taxon>
        <taxon>Linum</taxon>
    </lineage>
</organism>
<dbReference type="EMBL" id="CAMGYJ010000005">
    <property type="protein sequence ID" value="CAI0426826.1"/>
    <property type="molecule type" value="Genomic_DNA"/>
</dbReference>
<accession>A0AAV0KXY6</accession>
<dbReference type="GO" id="GO:0003682">
    <property type="term" value="F:chromatin binding"/>
    <property type="evidence" value="ECO:0007669"/>
    <property type="project" value="InterPro"/>
</dbReference>
<dbReference type="InterPro" id="IPR055315">
    <property type="entry name" value="Cramped-like"/>
</dbReference>
<feature type="region of interest" description="Disordered" evidence="3">
    <location>
        <begin position="224"/>
        <end position="247"/>
    </location>
</feature>
<evidence type="ECO:0008006" key="8">
    <source>
        <dbReference type="Google" id="ProtNLM"/>
    </source>
</evidence>
<dbReference type="PANTHER" id="PTHR21677">
    <property type="entry name" value="CRAMPED PROTEIN"/>
    <property type="match status" value="1"/>
</dbReference>
<proteinExistence type="predicted"/>